<gene>
    <name evidence="1" type="ORF">GAR05_05586</name>
</gene>
<evidence type="ECO:0000313" key="2">
    <source>
        <dbReference type="Proteomes" id="UP000249334"/>
    </source>
</evidence>
<organism evidence="1 2">
    <name type="scientific">Micromonospora saelicesensis</name>
    <dbReference type="NCBI Taxonomy" id="285676"/>
    <lineage>
        <taxon>Bacteria</taxon>
        <taxon>Bacillati</taxon>
        <taxon>Actinomycetota</taxon>
        <taxon>Actinomycetes</taxon>
        <taxon>Micromonosporales</taxon>
        <taxon>Micromonosporaceae</taxon>
        <taxon>Micromonospora</taxon>
    </lineage>
</organism>
<protein>
    <recommendedName>
        <fullName evidence="3">HNH endonuclease</fullName>
    </recommendedName>
</protein>
<proteinExistence type="predicted"/>
<evidence type="ECO:0000313" key="1">
    <source>
        <dbReference type="EMBL" id="RAN93370.1"/>
    </source>
</evidence>
<dbReference type="RefSeq" id="WP_146752924.1">
    <property type="nucleotide sequence ID" value="NZ_PXXW01000047.1"/>
</dbReference>
<sequence>MAINTLARKLLWGRAGDSCAWPGCNQSLTAIAGDEEAGALATQGLILGEEAHIRSSKASGPRHDPTYPEDQLDTYANLVLLCPTHHTVIDKEGGKGWPTDGILAMKETHELQVRQSRGFSDQRRQKLEEQMFAQLAVWEHKLGIDDEDEWTNLTFGLNQAIPSIHSDRLQRLLGLGSWLLSRSWSPELPRVRIAFDRHFAVVQILLSALTEDIFEKVNSHWRLARPYKHLDKWDPVEYERLLRETNVNAAAVWHLTCELSRSANLVIEAVRGELDPLYRFDEGMVLTRDGDGIMVDLVRRDEYRNWNWEAPPPVPSLQKIREVVVAAAEPNDTRLEHVNPRTLSFDN</sequence>
<name>A0ABX9CBA0_9ACTN</name>
<dbReference type="EMBL" id="PXXW01000047">
    <property type="protein sequence ID" value="RAN93370.1"/>
    <property type="molecule type" value="Genomic_DNA"/>
</dbReference>
<comment type="caution">
    <text evidence="1">The sequence shown here is derived from an EMBL/GenBank/DDBJ whole genome shotgun (WGS) entry which is preliminary data.</text>
</comment>
<keyword evidence="2" id="KW-1185">Reference proteome</keyword>
<evidence type="ECO:0008006" key="3">
    <source>
        <dbReference type="Google" id="ProtNLM"/>
    </source>
</evidence>
<reference evidence="1 2" key="1">
    <citation type="submission" date="2018-03" db="EMBL/GenBank/DDBJ databases">
        <title>Genomic framework for the identification of Micromonospora saelicesensis and Micromonospora noduli.</title>
        <authorList>
            <person name="Riesco R."/>
            <person name="Trujillo M.E."/>
        </authorList>
    </citation>
    <scope>NUCLEOTIDE SEQUENCE [LARGE SCALE GENOMIC DNA]</scope>
    <source>
        <strain evidence="1 2">GAR05</strain>
    </source>
</reference>
<accession>A0ABX9CBA0</accession>
<dbReference type="Proteomes" id="UP000249334">
    <property type="component" value="Unassembled WGS sequence"/>
</dbReference>